<dbReference type="PROSITE" id="PS51186">
    <property type="entry name" value="GNAT"/>
    <property type="match status" value="1"/>
</dbReference>
<dbReference type="InterPro" id="IPR000182">
    <property type="entry name" value="GNAT_dom"/>
</dbReference>
<proteinExistence type="predicted"/>
<gene>
    <name evidence="4" type="ORF">FOC49_01060</name>
</gene>
<reference evidence="4 5" key="1">
    <citation type="submission" date="2019-11" db="EMBL/GenBank/DDBJ databases">
        <title>FDA dAtabase for Regulatory Grade micrObial Sequences (FDA-ARGOS): Supporting development and validation of Infectious Disease Dx tests.</title>
        <authorList>
            <person name="Turner S."/>
            <person name="Byrd R."/>
            <person name="Tallon L."/>
            <person name="Sadzewicz L."/>
            <person name="Vavikolanu K."/>
            <person name="Mehta A."/>
            <person name="Aluvathingal J."/>
            <person name="Nadendla S."/>
            <person name="Myers T."/>
            <person name="Yan Y."/>
            <person name="Sichtig H."/>
        </authorList>
    </citation>
    <scope>NUCLEOTIDE SEQUENCE [LARGE SCALE GENOMIC DNA]</scope>
    <source>
        <strain evidence="4 5">FDAARGOS_741</strain>
    </source>
</reference>
<name>A0AAP9HEA1_9BACL</name>
<evidence type="ECO:0000259" key="3">
    <source>
        <dbReference type="PROSITE" id="PS51186"/>
    </source>
</evidence>
<evidence type="ECO:0000313" key="5">
    <source>
        <dbReference type="Proteomes" id="UP000425411"/>
    </source>
</evidence>
<protein>
    <submittedName>
        <fullName evidence="4">GNAT family N-acetyltransferase</fullName>
    </submittedName>
</protein>
<dbReference type="GO" id="GO:0016747">
    <property type="term" value="F:acyltransferase activity, transferring groups other than amino-acyl groups"/>
    <property type="evidence" value="ECO:0007669"/>
    <property type="project" value="InterPro"/>
</dbReference>
<dbReference type="Pfam" id="PF00583">
    <property type="entry name" value="Acetyltransf_1"/>
    <property type="match status" value="1"/>
</dbReference>
<dbReference type="PANTHER" id="PTHR42919">
    <property type="entry name" value="N-ALPHA-ACETYLTRANSFERASE"/>
    <property type="match status" value="1"/>
</dbReference>
<sequence>MNINLVIDDVYEFEKLLVAFGEIFEEDIDYPSKEYLTKLLRSEQLLVITAKVGNEVVGGLTAYVLVNYQVEGASIYIYDLGVKESFRNNGIGKSLIKFLIDYSKQNNIQDIFVDTEQIDNEEAIAFYNKTGFNTETKVLQYTYKI</sequence>
<dbReference type="InterPro" id="IPR016181">
    <property type="entry name" value="Acyl_CoA_acyltransferase"/>
</dbReference>
<dbReference type="EMBL" id="CP046314">
    <property type="protein sequence ID" value="QGS09904.1"/>
    <property type="molecule type" value="Genomic_DNA"/>
</dbReference>
<dbReference type="Gene3D" id="3.40.630.30">
    <property type="match status" value="1"/>
</dbReference>
<accession>A0AAP9HEA1</accession>
<dbReference type="CDD" id="cd04301">
    <property type="entry name" value="NAT_SF"/>
    <property type="match status" value="1"/>
</dbReference>
<dbReference type="InterPro" id="IPR051556">
    <property type="entry name" value="N-term/lysine_N-AcTrnsfr"/>
</dbReference>
<keyword evidence="1" id="KW-0808">Transferase</keyword>
<dbReference type="PANTHER" id="PTHR42919:SF8">
    <property type="entry name" value="N-ALPHA-ACETYLTRANSFERASE 50"/>
    <property type="match status" value="1"/>
</dbReference>
<keyword evidence="2" id="KW-0012">Acyltransferase</keyword>
<dbReference type="SUPFAM" id="SSF55729">
    <property type="entry name" value="Acyl-CoA N-acyltransferases (Nat)"/>
    <property type="match status" value="1"/>
</dbReference>
<keyword evidence="5" id="KW-1185">Reference proteome</keyword>
<feature type="domain" description="N-acetyltransferase" evidence="3">
    <location>
        <begin position="5"/>
        <end position="145"/>
    </location>
</feature>
<evidence type="ECO:0000256" key="2">
    <source>
        <dbReference type="ARBA" id="ARBA00023315"/>
    </source>
</evidence>
<evidence type="ECO:0000313" key="4">
    <source>
        <dbReference type="EMBL" id="QGS09904.1"/>
    </source>
</evidence>
<organism evidence="4 5">
    <name type="scientific">Gemella morbillorum</name>
    <dbReference type="NCBI Taxonomy" id="29391"/>
    <lineage>
        <taxon>Bacteria</taxon>
        <taxon>Bacillati</taxon>
        <taxon>Bacillota</taxon>
        <taxon>Bacilli</taxon>
        <taxon>Bacillales</taxon>
        <taxon>Gemellaceae</taxon>
        <taxon>Gemella</taxon>
    </lineage>
</organism>
<dbReference type="AlphaFoldDB" id="A0AAP9HEA1"/>
<dbReference type="Proteomes" id="UP000425411">
    <property type="component" value="Chromosome"/>
</dbReference>
<evidence type="ECO:0000256" key="1">
    <source>
        <dbReference type="ARBA" id="ARBA00022679"/>
    </source>
</evidence>